<dbReference type="EMBL" id="ANHY01000008">
    <property type="protein sequence ID" value="EKV30508.1"/>
    <property type="molecule type" value="Genomic_DNA"/>
</dbReference>
<evidence type="ECO:0000313" key="2">
    <source>
        <dbReference type="Proteomes" id="UP000009881"/>
    </source>
</evidence>
<gene>
    <name evidence="1" type="ORF">C882_4467</name>
</gene>
<organism evidence="1 2">
    <name type="scientific">Caenispirillum salinarum AK4</name>
    <dbReference type="NCBI Taxonomy" id="1238182"/>
    <lineage>
        <taxon>Bacteria</taxon>
        <taxon>Pseudomonadati</taxon>
        <taxon>Pseudomonadota</taxon>
        <taxon>Alphaproteobacteria</taxon>
        <taxon>Rhodospirillales</taxon>
        <taxon>Novispirillaceae</taxon>
        <taxon>Caenispirillum</taxon>
    </lineage>
</organism>
<dbReference type="Proteomes" id="UP000009881">
    <property type="component" value="Unassembled WGS sequence"/>
</dbReference>
<evidence type="ECO:0000313" key="1">
    <source>
        <dbReference type="EMBL" id="EKV30508.1"/>
    </source>
</evidence>
<name>K9HJG4_9PROT</name>
<keyword evidence="2" id="KW-1185">Reference proteome</keyword>
<proteinExistence type="predicted"/>
<dbReference type="STRING" id="1238182.C882_4467"/>
<comment type="caution">
    <text evidence="1">The sequence shown here is derived from an EMBL/GenBank/DDBJ whole genome shotgun (WGS) entry which is preliminary data.</text>
</comment>
<reference evidence="1 2" key="1">
    <citation type="journal article" date="2013" name="Genome Announc.">
        <title>Draft Genome Sequence of an Alphaproteobacterium, Caenispirillum salinarum AK4(T), Isolated from a Solar Saltern.</title>
        <authorList>
            <person name="Khatri I."/>
            <person name="Singh A."/>
            <person name="Korpole S."/>
            <person name="Pinnaka A.K."/>
            <person name="Subramanian S."/>
        </authorList>
    </citation>
    <scope>NUCLEOTIDE SEQUENCE [LARGE SCALE GENOMIC DNA]</scope>
    <source>
        <strain evidence="1 2">AK4</strain>
    </source>
</reference>
<protein>
    <submittedName>
        <fullName evidence="1">Uncharacterized protein</fullName>
    </submittedName>
</protein>
<dbReference type="AlphaFoldDB" id="K9HJG4"/>
<dbReference type="OrthoDB" id="7364589at2"/>
<accession>K9HJG4</accession>
<sequence>MAKSKTQIIHEIEHLIARNGGNPAQWYVGMAKDGKAELTSRHRFKPGRDVGAIRTAATEVQAQEVVDYLTRSRGCKGEAHTFNAGELHVYVFRMSSGTKP</sequence>
<dbReference type="RefSeq" id="WP_009540575.1">
    <property type="nucleotide sequence ID" value="NZ_ANHY01000008.1"/>
</dbReference>
<dbReference type="eggNOG" id="ENOG502ZKPE">
    <property type="taxonomic scope" value="Bacteria"/>
</dbReference>